<dbReference type="PRINTS" id="PR01657">
    <property type="entry name" value="MCMFAMILY"/>
</dbReference>
<sequence length="502" mass="55717">MPAKLSSVTVVGLNVTPIEVEVDIDRKSIIHDVDIVGLGDTAVKESKKRVKSALRNSGFKFPQGKVVVNLAPADLKKEGSLLDLPIAVGILQASGVLQRADILALGELSLDGKIRSVRGILTTLLFLSEIHYEGIVVVPEENLREAQMVDGLKLYAFAELKEVVEFINGVVKYEPVSFRGIPPAEYESELDFADVKGQAVAKRALEIAAAGFHNVLMRGSPGSGKTMLARRIPSIMPPMTDDETIEVLKIYSTVGMMNSNRIFRPFRSPHHTASSVAIIGGGNDAKPGEVTLAHNGVLFLDEFPEFRRDVIEALRQPLEEGTVTVARAKMTITYPARFMLVAAMNPCPCGNYGDPKAVCSCTPYDIIRYNKKISGPVLDRIDIIIQVQKMEFDEYFSKQASESSNEIRNRVIAAREIQYRRYAGYNFSTNSKLSSKLLRHFIQLDDRSEDILKLATMKFNLSNRSIDKILRLSRTIADLDKSDRIKLNHVAEAIQYKTQDHL</sequence>
<dbReference type="SUPFAM" id="SSF52540">
    <property type="entry name" value="P-loop containing nucleoside triphosphate hydrolases"/>
    <property type="match status" value="1"/>
</dbReference>
<evidence type="ECO:0000256" key="1">
    <source>
        <dbReference type="ARBA" id="ARBA00006354"/>
    </source>
</evidence>
<evidence type="ECO:0000313" key="5">
    <source>
        <dbReference type="EMBL" id="ABV33535.1"/>
    </source>
</evidence>
<gene>
    <name evidence="5" type="ordered locus">Tlet_0969</name>
</gene>
<dbReference type="GO" id="GO:0003677">
    <property type="term" value="F:DNA binding"/>
    <property type="evidence" value="ECO:0007669"/>
    <property type="project" value="InterPro"/>
</dbReference>
<evidence type="ECO:0000256" key="2">
    <source>
        <dbReference type="ARBA" id="ARBA00022741"/>
    </source>
</evidence>
<dbReference type="NCBIfam" id="TIGR00368">
    <property type="entry name" value="YifB family Mg chelatase-like AAA ATPase"/>
    <property type="match status" value="1"/>
</dbReference>
<dbReference type="InterPro" id="IPR025158">
    <property type="entry name" value="Mg_chelat-rel_C"/>
</dbReference>
<dbReference type="GO" id="GO:0005524">
    <property type="term" value="F:ATP binding"/>
    <property type="evidence" value="ECO:0007669"/>
    <property type="project" value="UniProtKB-KW"/>
</dbReference>
<dbReference type="InterPro" id="IPR014721">
    <property type="entry name" value="Ribsml_uS5_D2-typ_fold_subgr"/>
</dbReference>
<dbReference type="InterPro" id="IPR045006">
    <property type="entry name" value="CHLI-like"/>
</dbReference>
<comment type="similarity">
    <text evidence="1">Belongs to the Mg-chelatase subunits D/I family. ComM subfamily.</text>
</comment>
<dbReference type="InterPro" id="IPR000523">
    <property type="entry name" value="Mg_chelatse_chII-like_cat_dom"/>
</dbReference>
<dbReference type="SUPFAM" id="SSF54211">
    <property type="entry name" value="Ribosomal protein S5 domain 2-like"/>
    <property type="match status" value="1"/>
</dbReference>
<organism evidence="5 6">
    <name type="scientific">Pseudothermotoga lettingae (strain ATCC BAA-301 / DSM 14385 / NBRC 107922 / TMO)</name>
    <name type="common">Thermotoga lettingae</name>
    <dbReference type="NCBI Taxonomy" id="416591"/>
    <lineage>
        <taxon>Bacteria</taxon>
        <taxon>Thermotogati</taxon>
        <taxon>Thermotogota</taxon>
        <taxon>Thermotogae</taxon>
        <taxon>Thermotogales</taxon>
        <taxon>Thermotogaceae</taxon>
        <taxon>Pseudothermotoga</taxon>
    </lineage>
</organism>
<dbReference type="PANTHER" id="PTHR32039:SF7">
    <property type="entry name" value="COMPETENCE PROTEIN COMM"/>
    <property type="match status" value="1"/>
</dbReference>
<name>A8F5V1_PSELT</name>
<dbReference type="InterPro" id="IPR003593">
    <property type="entry name" value="AAA+_ATPase"/>
</dbReference>
<dbReference type="Pfam" id="PF13541">
    <property type="entry name" value="ChlI"/>
    <property type="match status" value="1"/>
</dbReference>
<keyword evidence="2" id="KW-0547">Nucleotide-binding</keyword>
<dbReference type="PANTHER" id="PTHR32039">
    <property type="entry name" value="MAGNESIUM-CHELATASE SUBUNIT CHLI"/>
    <property type="match status" value="1"/>
</dbReference>
<evidence type="ECO:0000313" key="6">
    <source>
        <dbReference type="Proteomes" id="UP000002016"/>
    </source>
</evidence>
<dbReference type="Gene3D" id="3.40.50.300">
    <property type="entry name" value="P-loop containing nucleotide triphosphate hydrolases"/>
    <property type="match status" value="1"/>
</dbReference>
<dbReference type="HOGENOM" id="CLU_026145_1_0_0"/>
<dbReference type="AlphaFoldDB" id="A8F5V1"/>
<dbReference type="STRING" id="416591.Tlet_0969"/>
<keyword evidence="6" id="KW-1185">Reference proteome</keyword>
<evidence type="ECO:0000259" key="4">
    <source>
        <dbReference type="PROSITE" id="PS50051"/>
    </source>
</evidence>
<reference evidence="5 6" key="1">
    <citation type="submission" date="2007-08" db="EMBL/GenBank/DDBJ databases">
        <title>Complete sequence of Thermotoga lettingae TMO.</title>
        <authorList>
            <consortium name="US DOE Joint Genome Institute"/>
            <person name="Copeland A."/>
            <person name="Lucas S."/>
            <person name="Lapidus A."/>
            <person name="Barry K."/>
            <person name="Glavina del Rio T."/>
            <person name="Dalin E."/>
            <person name="Tice H."/>
            <person name="Pitluck S."/>
            <person name="Foster B."/>
            <person name="Bruce D."/>
            <person name="Schmutz J."/>
            <person name="Larimer F."/>
            <person name="Land M."/>
            <person name="Hauser L."/>
            <person name="Kyrpides N."/>
            <person name="Mikhailova N."/>
            <person name="Nelson K."/>
            <person name="Gogarten J.P."/>
            <person name="Noll K."/>
            <person name="Richardson P."/>
        </authorList>
    </citation>
    <scope>NUCLEOTIDE SEQUENCE [LARGE SCALE GENOMIC DNA]</scope>
    <source>
        <strain evidence="6">ATCC BAA-301 / DSM 14385 / NBRC 107922 / TMO</strain>
    </source>
</reference>
<evidence type="ECO:0000256" key="3">
    <source>
        <dbReference type="ARBA" id="ARBA00022840"/>
    </source>
</evidence>
<dbReference type="InterPro" id="IPR027417">
    <property type="entry name" value="P-loop_NTPase"/>
</dbReference>
<dbReference type="eggNOG" id="COG0606">
    <property type="taxonomic scope" value="Bacteria"/>
</dbReference>
<dbReference type="EMBL" id="CP000812">
    <property type="protein sequence ID" value="ABV33535.1"/>
    <property type="molecule type" value="Genomic_DNA"/>
</dbReference>
<reference evidence="5 6" key="2">
    <citation type="journal article" date="2009" name="Proc. Natl. Acad. Sci. U.S.A.">
        <title>On the chimeric nature, thermophilic origin, and phylogenetic placement of the Thermotogales.</title>
        <authorList>
            <person name="Zhaxybayeva O."/>
            <person name="Swithers K.S."/>
            <person name="Lapierre P."/>
            <person name="Fournier G.P."/>
            <person name="Bickhart D.M."/>
            <person name="DeBoy R.T."/>
            <person name="Nelson K.E."/>
            <person name="Nesbo C.L."/>
            <person name="Doolittle W.F."/>
            <person name="Gogarten J.P."/>
            <person name="Noll K.M."/>
        </authorList>
    </citation>
    <scope>NUCLEOTIDE SEQUENCE [LARGE SCALE GENOMIC DNA]</scope>
    <source>
        <strain evidence="6">ATCC BAA-301 / DSM 14385 / NBRC 107922 / TMO</strain>
    </source>
</reference>
<protein>
    <submittedName>
        <fullName evidence="5">Mg chelatase, subunit ChlI</fullName>
    </submittedName>
</protein>
<dbReference type="InterPro" id="IPR001208">
    <property type="entry name" value="MCM_dom"/>
</dbReference>
<dbReference type="Pfam" id="PF13335">
    <property type="entry name" value="Mg_chelatase_C"/>
    <property type="match status" value="1"/>
</dbReference>
<dbReference type="Pfam" id="PF01078">
    <property type="entry name" value="Mg_chelatase"/>
    <property type="match status" value="1"/>
</dbReference>
<keyword evidence="3" id="KW-0067">ATP-binding</keyword>
<dbReference type="Proteomes" id="UP000002016">
    <property type="component" value="Chromosome"/>
</dbReference>
<dbReference type="InterPro" id="IPR020568">
    <property type="entry name" value="Ribosomal_Su5_D2-typ_SF"/>
</dbReference>
<dbReference type="PROSITE" id="PS50051">
    <property type="entry name" value="MCM_2"/>
    <property type="match status" value="1"/>
</dbReference>
<dbReference type="RefSeq" id="WP_012003016.1">
    <property type="nucleotide sequence ID" value="NC_009828.1"/>
</dbReference>
<proteinExistence type="inferred from homology"/>
<dbReference type="KEGG" id="tle:Tlet_0969"/>
<dbReference type="Gene3D" id="3.30.230.10">
    <property type="match status" value="1"/>
</dbReference>
<dbReference type="InterPro" id="IPR004482">
    <property type="entry name" value="Mg_chelat-rel"/>
</dbReference>
<dbReference type="OrthoDB" id="9813147at2"/>
<dbReference type="SMART" id="SM00382">
    <property type="entry name" value="AAA"/>
    <property type="match status" value="1"/>
</dbReference>
<accession>A8F5V1</accession>
<feature type="domain" description="MCM C-terminal AAA(+) ATPase" evidence="4">
    <location>
        <begin position="288"/>
        <end position="387"/>
    </location>
</feature>